<sequence>MIIFIGSIWIDNTIWIKLFSGTTFLYCGIAITSLAMVLFLIAGINLGDNYTPCYDSYLPEDIIQNGLYKLIRHPIYTSNLLLVIGVFIACGSALILINFCILFIYYLMAALSEEKALLNHFPKYKNYKKQTGMFLPIRW</sequence>
<evidence type="ECO:0000256" key="3">
    <source>
        <dbReference type="ARBA" id="ARBA00022989"/>
    </source>
</evidence>
<feature type="transmembrane region" description="Helical" evidence="5">
    <location>
        <begin position="80"/>
        <end position="107"/>
    </location>
</feature>
<keyword evidence="4 5" id="KW-0472">Membrane</keyword>
<dbReference type="EMBL" id="UINC01021429">
    <property type="protein sequence ID" value="SVA88958.1"/>
    <property type="molecule type" value="Genomic_DNA"/>
</dbReference>
<accession>A0A381ZI04</accession>
<comment type="subcellular location">
    <subcellularLocation>
        <location evidence="1">Endomembrane system</location>
        <topology evidence="1">Multi-pass membrane protein</topology>
    </subcellularLocation>
</comment>
<feature type="transmembrane region" description="Helical" evidence="5">
    <location>
        <begin position="24"/>
        <end position="44"/>
    </location>
</feature>
<protein>
    <recommendedName>
        <fullName evidence="7">Steroid 5-alpha reductase C-terminal domain-containing protein</fullName>
    </recommendedName>
</protein>
<evidence type="ECO:0000256" key="5">
    <source>
        <dbReference type="SAM" id="Phobius"/>
    </source>
</evidence>
<proteinExistence type="predicted"/>
<dbReference type="Pfam" id="PF04191">
    <property type="entry name" value="PEMT"/>
    <property type="match status" value="1"/>
</dbReference>
<dbReference type="PANTHER" id="PTHR43847:SF1">
    <property type="entry name" value="BLL3993 PROTEIN"/>
    <property type="match status" value="1"/>
</dbReference>
<evidence type="ECO:0000256" key="1">
    <source>
        <dbReference type="ARBA" id="ARBA00004127"/>
    </source>
</evidence>
<evidence type="ECO:0000313" key="6">
    <source>
        <dbReference type="EMBL" id="SVA88958.1"/>
    </source>
</evidence>
<reference evidence="6" key="1">
    <citation type="submission" date="2018-05" db="EMBL/GenBank/DDBJ databases">
        <authorList>
            <person name="Lanie J.A."/>
            <person name="Ng W.-L."/>
            <person name="Kazmierczak K.M."/>
            <person name="Andrzejewski T.M."/>
            <person name="Davidsen T.M."/>
            <person name="Wayne K.J."/>
            <person name="Tettelin H."/>
            <person name="Glass J.I."/>
            <person name="Rusch D."/>
            <person name="Podicherti R."/>
            <person name="Tsui H.-C.T."/>
            <person name="Winkler M.E."/>
        </authorList>
    </citation>
    <scope>NUCLEOTIDE SEQUENCE</scope>
</reference>
<dbReference type="PANTHER" id="PTHR43847">
    <property type="entry name" value="BLL3993 PROTEIN"/>
    <property type="match status" value="1"/>
</dbReference>
<keyword evidence="3 5" id="KW-1133">Transmembrane helix</keyword>
<evidence type="ECO:0000256" key="2">
    <source>
        <dbReference type="ARBA" id="ARBA00022692"/>
    </source>
</evidence>
<dbReference type="GO" id="GO:0012505">
    <property type="term" value="C:endomembrane system"/>
    <property type="evidence" value="ECO:0007669"/>
    <property type="project" value="UniProtKB-SubCell"/>
</dbReference>
<organism evidence="6">
    <name type="scientific">marine metagenome</name>
    <dbReference type="NCBI Taxonomy" id="408172"/>
    <lineage>
        <taxon>unclassified sequences</taxon>
        <taxon>metagenomes</taxon>
        <taxon>ecological metagenomes</taxon>
    </lineage>
</organism>
<dbReference type="Gene3D" id="1.20.120.1630">
    <property type="match status" value="1"/>
</dbReference>
<dbReference type="InterPro" id="IPR007318">
    <property type="entry name" value="Phopholipid_MeTrfase"/>
</dbReference>
<gene>
    <name evidence="6" type="ORF">METZ01_LOCUS141812</name>
</gene>
<keyword evidence="2 5" id="KW-0812">Transmembrane</keyword>
<name>A0A381ZI04_9ZZZZ</name>
<evidence type="ECO:0000256" key="4">
    <source>
        <dbReference type="ARBA" id="ARBA00023136"/>
    </source>
</evidence>
<dbReference type="AlphaFoldDB" id="A0A381ZI04"/>
<dbReference type="InterPro" id="IPR052527">
    <property type="entry name" value="Metal_cation-efflux_comp"/>
</dbReference>
<evidence type="ECO:0008006" key="7">
    <source>
        <dbReference type="Google" id="ProtNLM"/>
    </source>
</evidence>